<dbReference type="KEGG" id="prei:PRSY57_1033600"/>
<comment type="caution">
    <text evidence="2">The sequence shown here is derived from an EMBL/GenBank/DDBJ whole genome shotgun (WGS) entry which is preliminary data.</text>
</comment>
<dbReference type="SUPFAM" id="SSF101898">
    <property type="entry name" value="NHL repeat"/>
    <property type="match status" value="1"/>
</dbReference>
<feature type="compositionally biased region" description="Low complexity" evidence="1">
    <location>
        <begin position="266"/>
        <end position="275"/>
    </location>
</feature>
<proteinExistence type="predicted"/>
<reference evidence="2 3" key="1">
    <citation type="journal article" date="2016" name="Nat. Commun.">
        <title>Genomes of cryptic chimpanzee Plasmodium species reveal key evolutionary events leading to human malaria.</title>
        <authorList>
            <person name="Sundararaman S.A."/>
            <person name="Plenderleith L.J."/>
            <person name="Liu W."/>
            <person name="Loy D.E."/>
            <person name="Learn G.H."/>
            <person name="Li Y."/>
            <person name="Shaw K.S."/>
            <person name="Ayouba A."/>
            <person name="Peeters M."/>
            <person name="Speede S."/>
            <person name="Shaw G.M."/>
            <person name="Bushman F.D."/>
            <person name="Brisson D."/>
            <person name="Rayner J.C."/>
            <person name="Sharp P.M."/>
            <person name="Hahn B.H."/>
        </authorList>
    </citation>
    <scope>NUCLEOTIDE SEQUENCE [LARGE SCALE GENOMIC DNA]</scope>
    <source>
        <strain evidence="2 3">SY57</strain>
    </source>
</reference>
<evidence type="ECO:0000313" key="2">
    <source>
        <dbReference type="EMBL" id="KYN97796.1"/>
    </source>
</evidence>
<name>A0A151LFX6_PLARE</name>
<dbReference type="AlphaFoldDB" id="A0A151LFX6"/>
<sequence>MSQNKLYKTNYGYNNPILLNKNERNIKTYVNQKTMTNKLLTTYNRSPLHSNYEHNTPKIIHSSTIKKQGVINENDGDKIYKPNYRDMNHLSNSKYVFSKNTPEYINGRKQMITVFDNIKNEERNKSINYYKNQNMIKIPSSYNSNNGNKIKSNNVKDGVLQLEKGSIQNVAKNMNTFHNKSNANGKCIKKLNNSNYKEVTSNVDDIRLLNKSLSAKISSSIKTNYEKSNISDHKKSTNVKVSKISIENKKNNIRKKENMKWAPKYNKNNNNNNNNNKDHNNKDHKNMIIENVKVVKDPKEINKKKTKIVQNKYKNPLPSYICLHFHDNSLNLNNGLKIFNDMITVDKNQRMKKWNGYEWGIMEKDFHFLLKARYDNKGNIWCINKSYEVLKIMRNKLKNFGHLGKEEIIDIGFDKKNILWCINRKGQLLKWVKTKWDNIQYKGFHKLICFSFDKKGELWAINLKKELAIWNKKNKCWDEKYIKDNLKISCIDFDGDGKLWVVSNSGALLTYSKDQWINFGLVCLDELICISFKKLQERK</sequence>
<evidence type="ECO:0000313" key="3">
    <source>
        <dbReference type="Proteomes" id="UP000076359"/>
    </source>
</evidence>
<dbReference type="EMBL" id="LVLA01000011">
    <property type="protein sequence ID" value="KYN97796.1"/>
    <property type="molecule type" value="Genomic_DNA"/>
</dbReference>
<dbReference type="Proteomes" id="UP000076359">
    <property type="component" value="Unassembled WGS sequence"/>
</dbReference>
<dbReference type="GeneID" id="24531542"/>
<feature type="region of interest" description="Disordered" evidence="1">
    <location>
        <begin position="263"/>
        <end position="282"/>
    </location>
</feature>
<gene>
    <name evidence="2" type="ORF">PRSY57_1033600</name>
</gene>
<evidence type="ECO:0000256" key="1">
    <source>
        <dbReference type="SAM" id="MobiDB-lite"/>
    </source>
</evidence>
<dbReference type="RefSeq" id="XP_012763378.2">
    <property type="nucleotide sequence ID" value="XM_012907924.2"/>
</dbReference>
<dbReference type="VEuPathDB" id="PlasmoDB:PRCDC_1033600"/>
<accession>A0A151LFX6</accession>
<dbReference type="VEuPathDB" id="PlasmoDB:PRG01_1032800"/>
<protein>
    <submittedName>
        <fullName evidence="2">Thioredoxin-like associated protein 2, putative</fullName>
    </submittedName>
</protein>
<organism evidence="2 3">
    <name type="scientific">Plasmodium reichenowi</name>
    <dbReference type="NCBI Taxonomy" id="5854"/>
    <lineage>
        <taxon>Eukaryota</taxon>
        <taxon>Sar</taxon>
        <taxon>Alveolata</taxon>
        <taxon>Apicomplexa</taxon>
        <taxon>Aconoidasida</taxon>
        <taxon>Haemosporida</taxon>
        <taxon>Plasmodiidae</taxon>
        <taxon>Plasmodium</taxon>
        <taxon>Plasmodium (Laverania)</taxon>
    </lineage>
</organism>